<keyword evidence="2" id="KW-1133">Transmembrane helix</keyword>
<sequence length="157" mass="16207">MSSARTPRPAPRLSRTPAPSGRGRSRGFAAVLIVLYGILALAATGRASYELTTKFAEAPLPYSLSLLAAITYLAVTILLVRGGGASRTALLLCCAELAGIVAVGSLTHLAPGLFPDSTVWSDFGAGYGYVPLILPVVAILYLSRQRRRAGAPPGAAA</sequence>
<dbReference type="RefSeq" id="WP_249738167.1">
    <property type="nucleotide sequence ID" value="NZ_JAKNCJ010000008.1"/>
</dbReference>
<keyword evidence="2" id="KW-0472">Membrane</keyword>
<evidence type="ECO:0000256" key="2">
    <source>
        <dbReference type="SAM" id="Phobius"/>
    </source>
</evidence>
<name>A0ABT0R2U3_9MICO</name>
<protein>
    <recommendedName>
        <fullName evidence="5">Integral membrane protein</fullName>
    </recommendedName>
</protein>
<feature type="transmembrane region" description="Helical" evidence="2">
    <location>
        <begin position="89"/>
        <end position="111"/>
    </location>
</feature>
<feature type="transmembrane region" description="Helical" evidence="2">
    <location>
        <begin position="28"/>
        <end position="49"/>
    </location>
</feature>
<feature type="transmembrane region" description="Helical" evidence="2">
    <location>
        <begin position="123"/>
        <end position="142"/>
    </location>
</feature>
<proteinExistence type="predicted"/>
<reference evidence="3" key="1">
    <citation type="submission" date="2022-02" db="EMBL/GenBank/DDBJ databases">
        <authorList>
            <person name="Lee M."/>
            <person name="Kim S.-J."/>
            <person name="Jung M.-Y."/>
        </authorList>
    </citation>
    <scope>NUCLEOTIDE SEQUENCE</scope>
    <source>
        <strain evidence="3">JHP9</strain>
    </source>
</reference>
<organism evidence="3 4">
    <name type="scientific">Brachybacterium equifaecis</name>
    <dbReference type="NCBI Taxonomy" id="2910770"/>
    <lineage>
        <taxon>Bacteria</taxon>
        <taxon>Bacillati</taxon>
        <taxon>Actinomycetota</taxon>
        <taxon>Actinomycetes</taxon>
        <taxon>Micrococcales</taxon>
        <taxon>Dermabacteraceae</taxon>
        <taxon>Brachybacterium</taxon>
    </lineage>
</organism>
<feature type="transmembrane region" description="Helical" evidence="2">
    <location>
        <begin position="61"/>
        <end position="80"/>
    </location>
</feature>
<feature type="region of interest" description="Disordered" evidence="1">
    <location>
        <begin position="1"/>
        <end position="23"/>
    </location>
</feature>
<comment type="caution">
    <text evidence="3">The sequence shown here is derived from an EMBL/GenBank/DDBJ whole genome shotgun (WGS) entry which is preliminary data.</text>
</comment>
<evidence type="ECO:0000256" key="1">
    <source>
        <dbReference type="SAM" id="MobiDB-lite"/>
    </source>
</evidence>
<gene>
    <name evidence="3" type="ORF">Bequi_11970</name>
</gene>
<dbReference type="Proteomes" id="UP001203761">
    <property type="component" value="Unassembled WGS sequence"/>
</dbReference>
<evidence type="ECO:0000313" key="4">
    <source>
        <dbReference type="Proteomes" id="UP001203761"/>
    </source>
</evidence>
<dbReference type="EMBL" id="JAKNCJ010000008">
    <property type="protein sequence ID" value="MCL6424085.1"/>
    <property type="molecule type" value="Genomic_DNA"/>
</dbReference>
<evidence type="ECO:0008006" key="5">
    <source>
        <dbReference type="Google" id="ProtNLM"/>
    </source>
</evidence>
<evidence type="ECO:0000313" key="3">
    <source>
        <dbReference type="EMBL" id="MCL6424085.1"/>
    </source>
</evidence>
<keyword evidence="2" id="KW-0812">Transmembrane</keyword>
<keyword evidence="4" id="KW-1185">Reference proteome</keyword>
<accession>A0ABT0R2U3</accession>